<evidence type="ECO:0000256" key="2">
    <source>
        <dbReference type="ARBA" id="ARBA00010131"/>
    </source>
</evidence>
<dbReference type="InParanoid" id="A0A7M7LJK0"/>
<organism evidence="7 8">
    <name type="scientific">Nasonia vitripennis</name>
    <name type="common">Parasitic wasp</name>
    <dbReference type="NCBI Taxonomy" id="7425"/>
    <lineage>
        <taxon>Eukaryota</taxon>
        <taxon>Metazoa</taxon>
        <taxon>Ecdysozoa</taxon>
        <taxon>Arthropoda</taxon>
        <taxon>Hexapoda</taxon>
        <taxon>Insecta</taxon>
        <taxon>Pterygota</taxon>
        <taxon>Neoptera</taxon>
        <taxon>Endopterygota</taxon>
        <taxon>Hymenoptera</taxon>
        <taxon>Apocrita</taxon>
        <taxon>Proctotrupomorpha</taxon>
        <taxon>Chalcidoidea</taxon>
        <taxon>Pteromalidae</taxon>
        <taxon>Pteromalinae</taxon>
        <taxon>Nasonia</taxon>
    </lineage>
</organism>
<keyword evidence="3 6" id="KW-0812">Transmembrane</keyword>
<name>A0A7M7LJK0_NASVI</name>
<evidence type="ECO:0000256" key="3">
    <source>
        <dbReference type="ARBA" id="ARBA00022692"/>
    </source>
</evidence>
<evidence type="ECO:0000313" key="8">
    <source>
        <dbReference type="Proteomes" id="UP000002358"/>
    </source>
</evidence>
<dbReference type="EnsemblMetazoa" id="XM_001605224">
    <property type="protein sequence ID" value="XP_001605274"/>
    <property type="gene ID" value="LOC100121663"/>
</dbReference>
<dbReference type="GO" id="GO:0016020">
    <property type="term" value="C:membrane"/>
    <property type="evidence" value="ECO:0007669"/>
    <property type="project" value="UniProtKB-SubCell"/>
</dbReference>
<sequence length="464" mass="51908">MGRTVYAEERLLDYLKTLGGPDVYSVGLILGQSTAQKDFVVHLARTLPASNTDVVEEALINPATNALQDTTDNYIKSIKDIDGNLVADHAKHVSRMLPGGMWVLGIFVVGPGDCLSDSSCAQKLRSVLSTIHKNLASNIYLHGNSNHENLVLSFNSITKQYTCKSVEISTGGIFKPADWKFQKKITKWHQLEALFDLDHLFPILDEAAPHTLKRQLQDIVKKLSEIINSALIVIEGESRSPEDLIEVIGKKRKNKKDKNEDEEVDKVLQVGIYLPCGLKDKQEDVKTISCRASMRLVGELVSRTSIHQKATIEEATNAVKQDILRSLASRLELHWDSVIEEENGSPEENITLHEPPRRVFMELPQSKVTLSDYLFPGEGPQESLVLLKELLDLDFLESQVEKDVERQVDPSEFYCQNEVKTVPVDLGKETVTNSQFVLYIAGIIIAFIVVIIGILVHQLYSSKQ</sequence>
<feature type="transmembrane region" description="Helical" evidence="6">
    <location>
        <begin position="436"/>
        <end position="456"/>
    </location>
</feature>
<evidence type="ECO:0000256" key="4">
    <source>
        <dbReference type="ARBA" id="ARBA00022989"/>
    </source>
</evidence>
<dbReference type="FunCoup" id="A0A7M7LJK0">
    <property type="interactions" value="1233"/>
</dbReference>
<comment type="subcellular location">
    <subcellularLocation>
        <location evidence="1">Membrane</location>
    </subcellularLocation>
</comment>
<evidence type="ECO:0000256" key="5">
    <source>
        <dbReference type="ARBA" id="ARBA00023136"/>
    </source>
</evidence>
<evidence type="ECO:0000256" key="1">
    <source>
        <dbReference type="ARBA" id="ARBA00004370"/>
    </source>
</evidence>
<accession>A0A7M7LJK0</accession>
<dbReference type="KEGG" id="nvi:100121663"/>
<dbReference type="SMR" id="A0A7M7LJK0"/>
<keyword evidence="4 6" id="KW-1133">Transmembrane helix</keyword>
<dbReference type="InterPro" id="IPR029454">
    <property type="entry name" value="ODR-4-like"/>
</dbReference>
<dbReference type="AlphaFoldDB" id="A0A7M7LJK0"/>
<dbReference type="PANTHER" id="PTHR33966:SF1">
    <property type="entry name" value="PROTEIN ODR-4 HOMOLOG"/>
    <property type="match status" value="1"/>
</dbReference>
<dbReference type="GO" id="GO:0008104">
    <property type="term" value="P:intracellular protein localization"/>
    <property type="evidence" value="ECO:0007669"/>
    <property type="project" value="TreeGrafter"/>
</dbReference>
<comment type="similarity">
    <text evidence="2">Belongs to the ODR-4 family.</text>
</comment>
<dbReference type="OrthoDB" id="21458at2759"/>
<evidence type="ECO:0008006" key="9">
    <source>
        <dbReference type="Google" id="ProtNLM"/>
    </source>
</evidence>
<dbReference type="GO" id="GO:0012505">
    <property type="term" value="C:endomembrane system"/>
    <property type="evidence" value="ECO:0007669"/>
    <property type="project" value="TreeGrafter"/>
</dbReference>
<evidence type="ECO:0000256" key="6">
    <source>
        <dbReference type="SAM" id="Phobius"/>
    </source>
</evidence>
<proteinExistence type="inferred from homology"/>
<dbReference type="OMA" id="FNEPPRR"/>
<dbReference type="Pfam" id="PF14778">
    <property type="entry name" value="ODR4-like"/>
    <property type="match status" value="1"/>
</dbReference>
<gene>
    <name evidence="7" type="primary">100121663</name>
</gene>
<keyword evidence="8" id="KW-1185">Reference proteome</keyword>
<reference evidence="7" key="1">
    <citation type="submission" date="2021-01" db="UniProtKB">
        <authorList>
            <consortium name="EnsemblMetazoa"/>
        </authorList>
    </citation>
    <scope>IDENTIFICATION</scope>
</reference>
<protein>
    <recommendedName>
        <fullName evidence="9">Protein odr-4 homolog</fullName>
    </recommendedName>
</protein>
<dbReference type="Proteomes" id="UP000002358">
    <property type="component" value="Chromosome 2"/>
</dbReference>
<keyword evidence="5 6" id="KW-0472">Membrane</keyword>
<evidence type="ECO:0000313" key="7">
    <source>
        <dbReference type="EnsemblMetazoa" id="XP_001605274"/>
    </source>
</evidence>
<dbReference type="PANTHER" id="PTHR33966">
    <property type="entry name" value="PROTEIN ODR-4 HOMOLOG"/>
    <property type="match status" value="1"/>
</dbReference>